<comment type="caution">
    <text evidence="3">The sequence shown here is derived from an EMBL/GenBank/DDBJ whole genome shotgun (WGS) entry which is preliminary data.</text>
</comment>
<evidence type="ECO:0000256" key="1">
    <source>
        <dbReference type="SAM" id="MobiDB-lite"/>
    </source>
</evidence>
<feature type="signal peptide" evidence="2">
    <location>
        <begin position="1"/>
        <end position="18"/>
    </location>
</feature>
<gene>
    <name evidence="3" type="ORF">FSUBG_299</name>
</gene>
<name>A0A8H5VAR4_GIBSU</name>
<dbReference type="Proteomes" id="UP000547976">
    <property type="component" value="Unassembled WGS sequence"/>
</dbReference>
<feature type="region of interest" description="Disordered" evidence="1">
    <location>
        <begin position="164"/>
        <end position="253"/>
    </location>
</feature>
<feature type="compositionally biased region" description="Basic and acidic residues" evidence="1">
    <location>
        <begin position="173"/>
        <end position="190"/>
    </location>
</feature>
<dbReference type="RefSeq" id="XP_036544437.1">
    <property type="nucleotide sequence ID" value="XM_036680822.1"/>
</dbReference>
<feature type="chain" id="PRO_5034244552" evidence="2">
    <location>
        <begin position="19"/>
        <end position="306"/>
    </location>
</feature>
<reference evidence="3 4" key="1">
    <citation type="submission" date="2020-05" db="EMBL/GenBank/DDBJ databases">
        <title>Identification and distribution of gene clusters putatively required for synthesis of sphingolipid metabolism inhibitors in phylogenetically diverse species of the filamentous fungus Fusarium.</title>
        <authorList>
            <person name="Kim H.-S."/>
            <person name="Busman M."/>
            <person name="Brown D.W."/>
            <person name="Divon H."/>
            <person name="Uhlig S."/>
            <person name="Proctor R.H."/>
        </authorList>
    </citation>
    <scope>NUCLEOTIDE SEQUENCE [LARGE SCALE GENOMIC DNA]</scope>
    <source>
        <strain evidence="3 4">NRRL 66333</strain>
    </source>
</reference>
<dbReference type="OrthoDB" id="5101370at2759"/>
<evidence type="ECO:0000256" key="2">
    <source>
        <dbReference type="SAM" id="SignalP"/>
    </source>
</evidence>
<keyword evidence="2" id="KW-0732">Signal</keyword>
<organism evidence="3 4">
    <name type="scientific">Gibberella subglutinans</name>
    <name type="common">Fusarium subglutinans</name>
    <dbReference type="NCBI Taxonomy" id="42677"/>
    <lineage>
        <taxon>Eukaryota</taxon>
        <taxon>Fungi</taxon>
        <taxon>Dikarya</taxon>
        <taxon>Ascomycota</taxon>
        <taxon>Pezizomycotina</taxon>
        <taxon>Sordariomycetes</taxon>
        <taxon>Hypocreomycetidae</taxon>
        <taxon>Hypocreales</taxon>
        <taxon>Nectriaceae</taxon>
        <taxon>Fusarium</taxon>
        <taxon>Fusarium fujikuroi species complex</taxon>
    </lineage>
</organism>
<protein>
    <submittedName>
        <fullName evidence="3">Uncharacterized protein</fullName>
    </submittedName>
</protein>
<accession>A0A8H5VAR4</accession>
<feature type="compositionally biased region" description="Polar residues" evidence="1">
    <location>
        <begin position="195"/>
        <end position="211"/>
    </location>
</feature>
<dbReference type="EMBL" id="JAAOAV010000001">
    <property type="protein sequence ID" value="KAF5614419.1"/>
    <property type="molecule type" value="Genomic_DNA"/>
</dbReference>
<evidence type="ECO:0000313" key="4">
    <source>
        <dbReference type="Proteomes" id="UP000547976"/>
    </source>
</evidence>
<sequence length="306" mass="32586">MYSKSVVVPALFAALGAAQDDVQYETRTATITQCFTRDVLHPTATVTVPGPTCVVHKPAVTGEAIIVEVQAPDCHCGCPTCVHTLEYTTKYPAFCSTGMFEQEYVITETYSGMEAKPTKNEHDLPHGFTCEVQTCTTCGAEPVTATITYPVPGHYMNEVAPTEMPMATPGKEQPGKEQPGKEQPGKEQPGKEQPGNEQPGNEQPGNEQPGNEQPKDQPEEQGNSVPKVTGEDNGFRSSVKPSAVPDSSQSASSGKFTIDLEIGIKTNAQTGESTDHPVIVSGAMSQHLGLAGAGIAFFALIQFLFL</sequence>
<dbReference type="GeneID" id="59315540"/>
<proteinExistence type="predicted"/>
<feature type="compositionally biased region" description="Low complexity" evidence="1">
    <location>
        <begin position="241"/>
        <end position="253"/>
    </location>
</feature>
<evidence type="ECO:0000313" key="3">
    <source>
        <dbReference type="EMBL" id="KAF5614419.1"/>
    </source>
</evidence>
<keyword evidence="4" id="KW-1185">Reference proteome</keyword>
<dbReference type="AlphaFoldDB" id="A0A8H5VAR4"/>